<keyword evidence="3 6" id="KW-0812">Transmembrane</keyword>
<sequence>MTSTIKKMITNVMILGSVEIVVFFMLFGYRGAMGVLAGTIGACVNIVSLWYDVKKCVKKRRKMSLTGYLSRYTFSGAVMVFGSIFSLPALFGAFFGLMNEKIAAFLSWR</sequence>
<dbReference type="RefSeq" id="WP_012002210.1">
    <property type="nucleotide sequence ID" value="NC_009828.1"/>
</dbReference>
<evidence type="ECO:0000256" key="1">
    <source>
        <dbReference type="ARBA" id="ARBA00004651"/>
    </source>
</evidence>
<protein>
    <submittedName>
        <fullName evidence="7">Uncharacterized protein</fullName>
    </submittedName>
</protein>
<dbReference type="AlphaFoldDB" id="A8F3J5"/>
<dbReference type="eggNOG" id="ENOG5033EW3">
    <property type="taxonomic scope" value="Bacteria"/>
</dbReference>
<evidence type="ECO:0000256" key="4">
    <source>
        <dbReference type="ARBA" id="ARBA00022989"/>
    </source>
</evidence>
<keyword evidence="2" id="KW-1003">Cell membrane</keyword>
<feature type="transmembrane region" description="Helical" evidence="6">
    <location>
        <begin position="12"/>
        <end position="29"/>
    </location>
</feature>
<dbReference type="OrthoDB" id="49216at2"/>
<accession>A8F3J5</accession>
<evidence type="ECO:0000256" key="6">
    <source>
        <dbReference type="SAM" id="Phobius"/>
    </source>
</evidence>
<evidence type="ECO:0000256" key="5">
    <source>
        <dbReference type="ARBA" id="ARBA00023136"/>
    </source>
</evidence>
<reference evidence="7 8" key="1">
    <citation type="submission" date="2007-08" db="EMBL/GenBank/DDBJ databases">
        <title>Complete sequence of Thermotoga lettingae TMO.</title>
        <authorList>
            <consortium name="US DOE Joint Genome Institute"/>
            <person name="Copeland A."/>
            <person name="Lucas S."/>
            <person name="Lapidus A."/>
            <person name="Barry K."/>
            <person name="Glavina del Rio T."/>
            <person name="Dalin E."/>
            <person name="Tice H."/>
            <person name="Pitluck S."/>
            <person name="Foster B."/>
            <person name="Bruce D."/>
            <person name="Schmutz J."/>
            <person name="Larimer F."/>
            <person name="Land M."/>
            <person name="Hauser L."/>
            <person name="Kyrpides N."/>
            <person name="Mikhailova N."/>
            <person name="Nelson K."/>
            <person name="Gogarten J.P."/>
            <person name="Noll K."/>
            <person name="Richardson P."/>
        </authorList>
    </citation>
    <scope>NUCLEOTIDE SEQUENCE [LARGE SCALE GENOMIC DNA]</scope>
    <source>
        <strain evidence="8">ATCC BAA-301 / DSM 14385 / NBRC 107922 / TMO</strain>
    </source>
</reference>
<organism evidence="7 8">
    <name type="scientific">Pseudothermotoga lettingae (strain ATCC BAA-301 / DSM 14385 / NBRC 107922 / TMO)</name>
    <name type="common">Thermotoga lettingae</name>
    <dbReference type="NCBI Taxonomy" id="416591"/>
    <lineage>
        <taxon>Bacteria</taxon>
        <taxon>Thermotogati</taxon>
        <taxon>Thermotogota</taxon>
        <taxon>Thermotogae</taxon>
        <taxon>Thermotogales</taxon>
        <taxon>Thermotogaceae</taxon>
        <taxon>Pseudothermotoga</taxon>
    </lineage>
</organism>
<dbReference type="STRING" id="416591.Tlet_0159"/>
<name>A8F3J5_PSELT</name>
<feature type="transmembrane region" description="Helical" evidence="6">
    <location>
        <begin position="35"/>
        <end position="53"/>
    </location>
</feature>
<dbReference type="KEGG" id="tle:Tlet_0159"/>
<keyword evidence="5 6" id="KW-0472">Membrane</keyword>
<dbReference type="HOGENOM" id="CLU_171167_0_0_0"/>
<keyword evidence="8" id="KW-1185">Reference proteome</keyword>
<dbReference type="Proteomes" id="UP000002016">
    <property type="component" value="Chromosome"/>
</dbReference>
<dbReference type="InterPro" id="IPR005598">
    <property type="entry name" value="ATP_synth_I"/>
</dbReference>
<keyword evidence="4 6" id="KW-1133">Transmembrane helix</keyword>
<proteinExistence type="predicted"/>
<evidence type="ECO:0000256" key="3">
    <source>
        <dbReference type="ARBA" id="ARBA00022692"/>
    </source>
</evidence>
<evidence type="ECO:0000313" key="7">
    <source>
        <dbReference type="EMBL" id="ABV32729.1"/>
    </source>
</evidence>
<evidence type="ECO:0000256" key="2">
    <source>
        <dbReference type="ARBA" id="ARBA00022475"/>
    </source>
</evidence>
<gene>
    <name evidence="7" type="ordered locus">Tlet_0159</name>
</gene>
<comment type="subcellular location">
    <subcellularLocation>
        <location evidence="1">Cell membrane</location>
        <topology evidence="1">Multi-pass membrane protein</topology>
    </subcellularLocation>
</comment>
<reference evidence="7 8" key="2">
    <citation type="journal article" date="2009" name="Proc. Natl. Acad. Sci. U.S.A.">
        <title>On the chimeric nature, thermophilic origin, and phylogenetic placement of the Thermotogales.</title>
        <authorList>
            <person name="Zhaxybayeva O."/>
            <person name="Swithers K.S."/>
            <person name="Lapierre P."/>
            <person name="Fournier G.P."/>
            <person name="Bickhart D.M."/>
            <person name="DeBoy R.T."/>
            <person name="Nelson K.E."/>
            <person name="Nesbo C.L."/>
            <person name="Doolittle W.F."/>
            <person name="Gogarten J.P."/>
            <person name="Noll K.M."/>
        </authorList>
    </citation>
    <scope>NUCLEOTIDE SEQUENCE [LARGE SCALE GENOMIC DNA]</scope>
    <source>
        <strain evidence="8">ATCC BAA-301 / DSM 14385 / NBRC 107922 / TMO</strain>
    </source>
</reference>
<dbReference type="EMBL" id="CP000812">
    <property type="protein sequence ID" value="ABV32729.1"/>
    <property type="molecule type" value="Genomic_DNA"/>
</dbReference>
<evidence type="ECO:0000313" key="8">
    <source>
        <dbReference type="Proteomes" id="UP000002016"/>
    </source>
</evidence>
<feature type="transmembrane region" description="Helical" evidence="6">
    <location>
        <begin position="74"/>
        <end position="98"/>
    </location>
</feature>
<dbReference type="Pfam" id="PF03899">
    <property type="entry name" value="ATP-synt_I"/>
    <property type="match status" value="1"/>
</dbReference>
<dbReference type="GO" id="GO:0005886">
    <property type="term" value="C:plasma membrane"/>
    <property type="evidence" value="ECO:0007669"/>
    <property type="project" value="UniProtKB-SubCell"/>
</dbReference>